<name>A0A4Y2K6K8_ARAVE</name>
<protein>
    <submittedName>
        <fullName evidence="1">Uncharacterized protein</fullName>
    </submittedName>
</protein>
<proteinExistence type="predicted"/>
<evidence type="ECO:0000313" key="1">
    <source>
        <dbReference type="EMBL" id="GBM97887.1"/>
    </source>
</evidence>
<accession>A0A4Y2K6K8</accession>
<dbReference type="AlphaFoldDB" id="A0A4Y2K6K8"/>
<organism evidence="1 2">
    <name type="scientific">Araneus ventricosus</name>
    <name type="common">Orbweaver spider</name>
    <name type="synonym">Epeira ventricosa</name>
    <dbReference type="NCBI Taxonomy" id="182803"/>
    <lineage>
        <taxon>Eukaryota</taxon>
        <taxon>Metazoa</taxon>
        <taxon>Ecdysozoa</taxon>
        <taxon>Arthropoda</taxon>
        <taxon>Chelicerata</taxon>
        <taxon>Arachnida</taxon>
        <taxon>Araneae</taxon>
        <taxon>Araneomorphae</taxon>
        <taxon>Entelegynae</taxon>
        <taxon>Araneoidea</taxon>
        <taxon>Araneidae</taxon>
        <taxon>Araneus</taxon>
    </lineage>
</organism>
<keyword evidence="2" id="KW-1185">Reference proteome</keyword>
<dbReference type="Proteomes" id="UP000499080">
    <property type="component" value="Unassembled WGS sequence"/>
</dbReference>
<dbReference type="EMBL" id="BGPR01113392">
    <property type="protein sequence ID" value="GBM97887.1"/>
    <property type="molecule type" value="Genomic_DNA"/>
</dbReference>
<sequence>MDSGLRRLQLNILPAKRLLLRKLLIRYCNLILRFNEKYVEWGCEEKFQEDDTQVWDNNSTQGKEQLLSRKIHSGARNRLIPVSVEWGGSRRIRAHRVKIPEKDAAFETL</sequence>
<gene>
    <name evidence="1" type="ORF">AVEN_5596_1</name>
</gene>
<evidence type="ECO:0000313" key="2">
    <source>
        <dbReference type="Proteomes" id="UP000499080"/>
    </source>
</evidence>
<comment type="caution">
    <text evidence="1">The sequence shown here is derived from an EMBL/GenBank/DDBJ whole genome shotgun (WGS) entry which is preliminary data.</text>
</comment>
<reference evidence="1 2" key="1">
    <citation type="journal article" date="2019" name="Sci. Rep.">
        <title>Orb-weaving spider Araneus ventricosus genome elucidates the spidroin gene catalogue.</title>
        <authorList>
            <person name="Kono N."/>
            <person name="Nakamura H."/>
            <person name="Ohtoshi R."/>
            <person name="Moran D.A.P."/>
            <person name="Shinohara A."/>
            <person name="Yoshida Y."/>
            <person name="Fujiwara M."/>
            <person name="Mori M."/>
            <person name="Tomita M."/>
            <person name="Arakawa K."/>
        </authorList>
    </citation>
    <scope>NUCLEOTIDE SEQUENCE [LARGE SCALE GENOMIC DNA]</scope>
</reference>